<dbReference type="NCBIfam" id="TIGR01498">
    <property type="entry name" value="folK"/>
    <property type="match status" value="1"/>
</dbReference>
<dbReference type="InterPro" id="IPR000550">
    <property type="entry name" value="Hppk"/>
</dbReference>
<evidence type="ECO:0000256" key="1">
    <source>
        <dbReference type="ARBA" id="ARBA00005810"/>
    </source>
</evidence>
<gene>
    <name evidence="7" type="primary">folK</name>
    <name evidence="7" type="ORF">KXJ70_11565</name>
</gene>
<accession>A0ABS6VSY0</accession>
<evidence type="ECO:0000256" key="3">
    <source>
        <dbReference type="ARBA" id="ARBA00029409"/>
    </source>
</evidence>
<evidence type="ECO:0000256" key="5">
    <source>
        <dbReference type="ARBA" id="ARBA00033413"/>
    </source>
</evidence>
<keyword evidence="7" id="KW-0808">Transferase</keyword>
<organism evidence="7 8">
    <name type="scientific">Zhongshania aquimaris</name>
    <dbReference type="NCBI Taxonomy" id="2857107"/>
    <lineage>
        <taxon>Bacteria</taxon>
        <taxon>Pseudomonadati</taxon>
        <taxon>Pseudomonadota</taxon>
        <taxon>Gammaproteobacteria</taxon>
        <taxon>Cellvibrionales</taxon>
        <taxon>Spongiibacteraceae</taxon>
        <taxon>Zhongshania</taxon>
    </lineage>
</organism>
<dbReference type="Pfam" id="PF01288">
    <property type="entry name" value="HPPK"/>
    <property type="match status" value="1"/>
</dbReference>
<dbReference type="GO" id="GO:0003848">
    <property type="term" value="F:2-amino-4-hydroxy-6-hydroxymethyldihydropteridine diphosphokinase activity"/>
    <property type="evidence" value="ECO:0007669"/>
    <property type="project" value="UniProtKB-EC"/>
</dbReference>
<dbReference type="RefSeq" id="WP_219043652.1">
    <property type="nucleotide sequence ID" value="NZ_JAHWDQ010000002.1"/>
</dbReference>
<evidence type="ECO:0000256" key="4">
    <source>
        <dbReference type="ARBA" id="ARBA00029766"/>
    </source>
</evidence>
<evidence type="ECO:0000256" key="2">
    <source>
        <dbReference type="ARBA" id="ARBA00016218"/>
    </source>
</evidence>
<protein>
    <recommendedName>
        <fullName evidence="2">2-amino-4-hydroxy-6-hydroxymethyldihydropteridine pyrophosphokinase</fullName>
    </recommendedName>
    <alternativeName>
        <fullName evidence="4">6-hydroxymethyl-7,8-dihydropterin pyrophosphokinase</fullName>
    </alternativeName>
    <alternativeName>
        <fullName evidence="5">7,8-dihydro-6-hydroxymethylpterin-pyrophosphokinase</fullName>
    </alternativeName>
</protein>
<evidence type="ECO:0000313" key="8">
    <source>
        <dbReference type="Proteomes" id="UP001166291"/>
    </source>
</evidence>
<feature type="domain" description="7,8-dihydro-6-hydroxymethylpterin-pyrophosphokinase" evidence="6">
    <location>
        <begin position="88"/>
        <end position="99"/>
    </location>
</feature>
<name>A0ABS6VSY0_9GAMM</name>
<comment type="function">
    <text evidence="3">Catalyzes the transfer of pyrophosphate from adenosine triphosphate (ATP) to 6-hydroxymethyl-7,8-dihydropterin, an enzymatic step in folate biosynthesis pathway.</text>
</comment>
<dbReference type="PROSITE" id="PS00794">
    <property type="entry name" value="HPPK"/>
    <property type="match status" value="1"/>
</dbReference>
<evidence type="ECO:0000259" key="6">
    <source>
        <dbReference type="PROSITE" id="PS00794"/>
    </source>
</evidence>
<reference evidence="7" key="1">
    <citation type="submission" date="2021-07" db="EMBL/GenBank/DDBJ databases">
        <title>Zhongshania sp. CAU 1632 isolated from seawater.</title>
        <authorList>
            <person name="Kim W."/>
        </authorList>
    </citation>
    <scope>NUCLEOTIDE SEQUENCE</scope>
    <source>
        <strain evidence="7">CAU 1632</strain>
    </source>
</reference>
<dbReference type="PANTHER" id="PTHR43071:SF1">
    <property type="entry name" value="2-AMINO-4-HYDROXY-6-HYDROXYMETHYLDIHYDROPTERIDINE PYROPHOSPHOKINASE"/>
    <property type="match status" value="1"/>
</dbReference>
<dbReference type="EMBL" id="JAHWDQ010000002">
    <property type="protein sequence ID" value="MBW2941422.1"/>
    <property type="molecule type" value="Genomic_DNA"/>
</dbReference>
<dbReference type="CDD" id="cd00483">
    <property type="entry name" value="HPPK"/>
    <property type="match status" value="1"/>
</dbReference>
<sequence length="167" mass="18663">MIRSYIALGSNLNLPKEQVLTAITTLANIPDCTLISQSRLYGSIAIGPGEQDNYVNAVIAIDTTLTAPKLLATLQSIESQHHRQREIRWAARTLDLDLLLYGTANIQTPELIVPHPRMFSRDFVLRPLADIAPPELLRHYLGENTDIHYSDNDNLWVLAPDDKAITP</sequence>
<comment type="caution">
    <text evidence="7">The sequence shown here is derived from an EMBL/GenBank/DDBJ whole genome shotgun (WGS) entry which is preliminary data.</text>
</comment>
<evidence type="ECO:0000313" key="7">
    <source>
        <dbReference type="EMBL" id="MBW2941422.1"/>
    </source>
</evidence>
<comment type="similarity">
    <text evidence="1">Belongs to the HPPK family.</text>
</comment>
<proteinExistence type="inferred from homology"/>
<dbReference type="PANTHER" id="PTHR43071">
    <property type="entry name" value="2-AMINO-4-HYDROXY-6-HYDROXYMETHYLDIHYDROPTERIDINE PYROPHOSPHOKINASE"/>
    <property type="match status" value="1"/>
</dbReference>
<keyword evidence="8" id="KW-1185">Reference proteome</keyword>
<dbReference type="Proteomes" id="UP001166291">
    <property type="component" value="Unassembled WGS sequence"/>
</dbReference>